<protein>
    <recommendedName>
        <fullName evidence="2">Ig-like domain-containing protein</fullName>
    </recommendedName>
</protein>
<accession>A0A3B4BH26</accession>
<dbReference type="STRING" id="409849.ENSPMGP00000027822"/>
<feature type="domain" description="Ig-like" evidence="2">
    <location>
        <begin position="229"/>
        <end position="328"/>
    </location>
</feature>
<dbReference type="InterPro" id="IPR007110">
    <property type="entry name" value="Ig-like_dom"/>
</dbReference>
<organism evidence="3 4">
    <name type="scientific">Periophthalmus magnuspinnatus</name>
    <dbReference type="NCBI Taxonomy" id="409849"/>
    <lineage>
        <taxon>Eukaryota</taxon>
        <taxon>Metazoa</taxon>
        <taxon>Chordata</taxon>
        <taxon>Craniata</taxon>
        <taxon>Vertebrata</taxon>
        <taxon>Euteleostomi</taxon>
        <taxon>Actinopterygii</taxon>
        <taxon>Neopterygii</taxon>
        <taxon>Teleostei</taxon>
        <taxon>Neoteleostei</taxon>
        <taxon>Acanthomorphata</taxon>
        <taxon>Gobiaria</taxon>
        <taxon>Gobiiformes</taxon>
        <taxon>Gobioidei</taxon>
        <taxon>Gobiidae</taxon>
        <taxon>Oxudercinae</taxon>
        <taxon>Periophthalmus</taxon>
    </lineage>
</organism>
<keyword evidence="1" id="KW-0393">Immunoglobulin domain</keyword>
<dbReference type="AlphaFoldDB" id="A0A3B4BH26"/>
<feature type="domain" description="Ig-like" evidence="2">
    <location>
        <begin position="127"/>
        <end position="223"/>
    </location>
</feature>
<dbReference type="PANTHER" id="PTHR23411">
    <property type="entry name" value="TAPASIN"/>
    <property type="match status" value="1"/>
</dbReference>
<sequence length="460" mass="50723">MDSVHTTRQLKLIGHGSFSVPSDTAPVVSIRRSLPDLLKGDRAVLECDITSMSSADLYVTFQSNGVDISSKDFVQLPKGSGLLSISRRFSVPKKHWTKDKHFSCKVTQGFSDKVTSTPTGSIFGKSPLVFMTTACVPFNTTDNERNWGSTLLCTAWGFDPHIEWISETQRSSGSKVSISLNADGRVVVSSELQVPQTEWKTGKVYSCQVSDKSLNRINKENVSVCAVTPPASKVVGVYVQGPPLEELQQNATRLTVSCLLVGPSLDSFTVTWKINEQIESGGVHAEAPVLQSNGTQTLLSQLSLSAQDWHAHKRVTCEAKHLSELPLHRYQFPPIVTLTHRDLNELSPLDPVSLDCLVSGFYPPEVIIFWEKNGIRIPSSSQTNAPVWKDKDNVKYSTSSHLNIFNTLDENSTYSCVVRHESSPAPFTSTITDVFGMATHTHSLYYISSTDDHLQLTVHL</sequence>
<dbReference type="Ensembl" id="ENSPMGT00000029633.1">
    <property type="protein sequence ID" value="ENSPMGP00000027822.1"/>
    <property type="gene ID" value="ENSPMGG00000022424.1"/>
</dbReference>
<dbReference type="InterPro" id="IPR050380">
    <property type="entry name" value="Immune_Resp_Modulators"/>
</dbReference>
<feature type="domain" description="Ig-like" evidence="2">
    <location>
        <begin position="26"/>
        <end position="115"/>
    </location>
</feature>
<dbReference type="InterPro" id="IPR013783">
    <property type="entry name" value="Ig-like_fold"/>
</dbReference>
<evidence type="ECO:0000256" key="1">
    <source>
        <dbReference type="ARBA" id="ARBA00023319"/>
    </source>
</evidence>
<dbReference type="Gene3D" id="2.60.40.10">
    <property type="entry name" value="Immunoglobulins"/>
    <property type="match status" value="4"/>
</dbReference>
<dbReference type="InterPro" id="IPR036179">
    <property type="entry name" value="Ig-like_dom_sf"/>
</dbReference>
<feature type="domain" description="Ig-like" evidence="2">
    <location>
        <begin position="333"/>
        <end position="432"/>
    </location>
</feature>
<evidence type="ECO:0000313" key="4">
    <source>
        <dbReference type="Proteomes" id="UP000261520"/>
    </source>
</evidence>
<dbReference type="PROSITE" id="PS50835">
    <property type="entry name" value="IG_LIKE"/>
    <property type="match status" value="4"/>
</dbReference>
<name>A0A3B4BH26_9GOBI</name>
<proteinExistence type="predicted"/>
<dbReference type="InterPro" id="IPR003006">
    <property type="entry name" value="Ig/MHC_CS"/>
</dbReference>
<dbReference type="Proteomes" id="UP000261520">
    <property type="component" value="Unplaced"/>
</dbReference>
<dbReference type="PROSITE" id="PS00290">
    <property type="entry name" value="IG_MHC"/>
    <property type="match status" value="1"/>
</dbReference>
<dbReference type="CDD" id="cd00098">
    <property type="entry name" value="IgC1"/>
    <property type="match status" value="3"/>
</dbReference>
<dbReference type="SMART" id="SM00407">
    <property type="entry name" value="IGc1"/>
    <property type="match status" value="4"/>
</dbReference>
<evidence type="ECO:0000313" key="3">
    <source>
        <dbReference type="Ensembl" id="ENSPMGP00000027822.1"/>
    </source>
</evidence>
<reference evidence="3" key="2">
    <citation type="submission" date="2025-09" db="UniProtKB">
        <authorList>
            <consortium name="Ensembl"/>
        </authorList>
    </citation>
    <scope>IDENTIFICATION</scope>
</reference>
<reference evidence="3" key="1">
    <citation type="submission" date="2025-08" db="UniProtKB">
        <authorList>
            <consortium name="Ensembl"/>
        </authorList>
    </citation>
    <scope>IDENTIFICATION</scope>
</reference>
<keyword evidence="4" id="KW-1185">Reference proteome</keyword>
<dbReference type="InterPro" id="IPR003597">
    <property type="entry name" value="Ig_C1-set"/>
</dbReference>
<evidence type="ECO:0000259" key="2">
    <source>
        <dbReference type="PROSITE" id="PS50835"/>
    </source>
</evidence>
<dbReference type="Pfam" id="PF07654">
    <property type="entry name" value="C1-set"/>
    <property type="match status" value="4"/>
</dbReference>
<dbReference type="SUPFAM" id="SSF48726">
    <property type="entry name" value="Immunoglobulin"/>
    <property type="match status" value="4"/>
</dbReference>